<evidence type="ECO:0000259" key="2">
    <source>
        <dbReference type="PROSITE" id="PS50110"/>
    </source>
</evidence>
<dbReference type="GO" id="GO:0000160">
    <property type="term" value="P:phosphorelay signal transduction system"/>
    <property type="evidence" value="ECO:0007669"/>
    <property type="project" value="InterPro"/>
</dbReference>
<feature type="domain" description="EAL" evidence="3">
    <location>
        <begin position="345"/>
        <end position="601"/>
    </location>
</feature>
<evidence type="ECO:0000313" key="6">
    <source>
        <dbReference type="Proteomes" id="UP000254326"/>
    </source>
</evidence>
<name>A0A370UC90_9GAMM</name>
<feature type="modified residue" description="4-aspartylphosphate" evidence="1">
    <location>
        <position position="54"/>
    </location>
</feature>
<dbReference type="PROSITE" id="PS50883">
    <property type="entry name" value="EAL"/>
    <property type="match status" value="1"/>
</dbReference>
<dbReference type="Pfam" id="PF00990">
    <property type="entry name" value="GGDEF"/>
    <property type="match status" value="1"/>
</dbReference>
<comment type="caution">
    <text evidence="5">The sequence shown here is derived from an EMBL/GenBank/DDBJ whole genome shotgun (WGS) entry which is preliminary data.</text>
</comment>
<dbReference type="InterPro" id="IPR011006">
    <property type="entry name" value="CheY-like_superfamily"/>
</dbReference>
<dbReference type="Pfam" id="PF00072">
    <property type="entry name" value="Response_reg"/>
    <property type="match status" value="1"/>
</dbReference>
<evidence type="ECO:0000259" key="4">
    <source>
        <dbReference type="PROSITE" id="PS50887"/>
    </source>
</evidence>
<reference evidence="5 6" key="1">
    <citation type="submission" date="2018-06" db="EMBL/GenBank/DDBJ databases">
        <title>Marinomonas sp. YLB-05 draft genome sequence.</title>
        <authorList>
            <person name="Yu L."/>
            <person name="Tang X."/>
        </authorList>
    </citation>
    <scope>NUCLEOTIDE SEQUENCE [LARGE SCALE GENOMIC DNA]</scope>
    <source>
        <strain evidence="5 6">YLB-05</strain>
    </source>
</reference>
<dbReference type="NCBIfam" id="TIGR00254">
    <property type="entry name" value="GGDEF"/>
    <property type="match status" value="1"/>
</dbReference>
<evidence type="ECO:0000256" key="1">
    <source>
        <dbReference type="PROSITE-ProRule" id="PRU00169"/>
    </source>
</evidence>
<dbReference type="InterPro" id="IPR001789">
    <property type="entry name" value="Sig_transdc_resp-reg_receiver"/>
</dbReference>
<dbReference type="SMART" id="SM00267">
    <property type="entry name" value="GGDEF"/>
    <property type="match status" value="1"/>
</dbReference>
<protein>
    <submittedName>
        <fullName evidence="5">GGDEF domain-containing response regulator</fullName>
    </submittedName>
</protein>
<dbReference type="AlphaFoldDB" id="A0A370UC90"/>
<evidence type="ECO:0000313" key="5">
    <source>
        <dbReference type="EMBL" id="RDL45359.1"/>
    </source>
</evidence>
<dbReference type="InterPro" id="IPR029787">
    <property type="entry name" value="Nucleotide_cyclase"/>
</dbReference>
<sequence length="609" mass="69498">MKAFTILIVDDVPDNIDVLRKVIAPLDCNVSVATSGERALTILEQLVPDLILLDVMMPGISGFELCRLIRKDARFKEIPIIFVTGRTDDISQGFAVGGNDYITKPISADEVIARVQHHQERHQLLQQLRTVNGELEERVRQRTSELVTANKQLREEINERRYMQDRLRYLADHDFVSRTYNRTALESHIADIISQDAETFAPVFYLSIDLSRFRVVNESCGLIAGDELLSEAAERISTIAGHQAFVSRLSGDSFAVVYPTSEREAAISLANLIHSEFENFTFNWDEREFDIGTTIAVVQIDDSITSFDQVLMLADDIMYSAKRDGGRCVRYANDLEADDARQNNRQNWALRLIDGIKYDHFRVFFQQISPLSTTACGIRLEALVRLYAPDQDKLLFPDSFLYAAERYQLIADIDRWMIRKVAEFMSHNPNITNKIDNVALNLSPSTLRDKYLVNYICDTLAQYQIDPRKICFEVTETEQIIHVSETSSVLQQIKELGCSIAIDDFGSGYSTFSYLREFPFDYIKIDGMFAREVEHSESSLAMVQSILDVAKKLKKPCVAEFVENEALATRFTNMGIEWGQGYFFHKPEELTVENMQKCLVGVQECMEPH</sequence>
<proteinExistence type="predicted"/>
<dbReference type="InterPro" id="IPR035919">
    <property type="entry name" value="EAL_sf"/>
</dbReference>
<dbReference type="OrthoDB" id="9787514at2"/>
<dbReference type="CDD" id="cd01948">
    <property type="entry name" value="EAL"/>
    <property type="match status" value="1"/>
</dbReference>
<organism evidence="5 6">
    <name type="scientific">Marinomonas piezotolerans</name>
    <dbReference type="NCBI Taxonomy" id="2213058"/>
    <lineage>
        <taxon>Bacteria</taxon>
        <taxon>Pseudomonadati</taxon>
        <taxon>Pseudomonadota</taxon>
        <taxon>Gammaproteobacteria</taxon>
        <taxon>Oceanospirillales</taxon>
        <taxon>Oceanospirillaceae</taxon>
        <taxon>Marinomonas</taxon>
    </lineage>
</organism>
<keyword evidence="6" id="KW-1185">Reference proteome</keyword>
<dbReference type="SMART" id="SM00448">
    <property type="entry name" value="REC"/>
    <property type="match status" value="1"/>
</dbReference>
<dbReference type="SUPFAM" id="SSF55073">
    <property type="entry name" value="Nucleotide cyclase"/>
    <property type="match status" value="1"/>
</dbReference>
<dbReference type="SUPFAM" id="SSF141868">
    <property type="entry name" value="EAL domain-like"/>
    <property type="match status" value="1"/>
</dbReference>
<dbReference type="CDD" id="cd01949">
    <property type="entry name" value="GGDEF"/>
    <property type="match status" value="1"/>
</dbReference>
<dbReference type="Gene3D" id="3.20.20.450">
    <property type="entry name" value="EAL domain"/>
    <property type="match status" value="1"/>
</dbReference>
<dbReference type="InterPro" id="IPR050706">
    <property type="entry name" value="Cyclic-di-GMP_PDE-like"/>
</dbReference>
<dbReference type="Gene3D" id="3.30.70.270">
    <property type="match status" value="1"/>
</dbReference>
<feature type="domain" description="Response regulatory" evidence="2">
    <location>
        <begin position="5"/>
        <end position="119"/>
    </location>
</feature>
<dbReference type="PANTHER" id="PTHR33121">
    <property type="entry name" value="CYCLIC DI-GMP PHOSPHODIESTERASE PDEF"/>
    <property type="match status" value="1"/>
</dbReference>
<dbReference type="PROSITE" id="PS50110">
    <property type="entry name" value="RESPONSE_REGULATORY"/>
    <property type="match status" value="1"/>
</dbReference>
<dbReference type="SMART" id="SM00052">
    <property type="entry name" value="EAL"/>
    <property type="match status" value="1"/>
</dbReference>
<dbReference type="GO" id="GO:0071111">
    <property type="term" value="F:cyclic-guanylate-specific phosphodiesterase activity"/>
    <property type="evidence" value="ECO:0007669"/>
    <property type="project" value="InterPro"/>
</dbReference>
<dbReference type="PANTHER" id="PTHR33121:SF23">
    <property type="entry name" value="CYCLIC DI-GMP PHOSPHODIESTERASE PDEB"/>
    <property type="match status" value="1"/>
</dbReference>
<dbReference type="InterPro" id="IPR001633">
    <property type="entry name" value="EAL_dom"/>
</dbReference>
<dbReference type="SUPFAM" id="SSF52172">
    <property type="entry name" value="CheY-like"/>
    <property type="match status" value="1"/>
</dbReference>
<gene>
    <name evidence="5" type="ORF">DN730_07050</name>
</gene>
<accession>A0A370UC90</accession>
<dbReference type="EMBL" id="QKRA01000002">
    <property type="protein sequence ID" value="RDL45359.1"/>
    <property type="molecule type" value="Genomic_DNA"/>
</dbReference>
<dbReference type="Pfam" id="PF00563">
    <property type="entry name" value="EAL"/>
    <property type="match status" value="1"/>
</dbReference>
<dbReference type="PROSITE" id="PS50887">
    <property type="entry name" value="GGDEF"/>
    <property type="match status" value="1"/>
</dbReference>
<keyword evidence="1" id="KW-0597">Phosphoprotein</keyword>
<evidence type="ECO:0000259" key="3">
    <source>
        <dbReference type="PROSITE" id="PS50883"/>
    </source>
</evidence>
<dbReference type="RefSeq" id="WP_115467392.1">
    <property type="nucleotide sequence ID" value="NZ_QKRA01000002.1"/>
</dbReference>
<dbReference type="Gene3D" id="3.40.50.2300">
    <property type="match status" value="1"/>
</dbReference>
<dbReference type="InterPro" id="IPR043128">
    <property type="entry name" value="Rev_trsase/Diguanyl_cyclase"/>
</dbReference>
<dbReference type="Proteomes" id="UP000254326">
    <property type="component" value="Unassembled WGS sequence"/>
</dbReference>
<feature type="domain" description="GGDEF" evidence="4">
    <location>
        <begin position="201"/>
        <end position="334"/>
    </location>
</feature>
<dbReference type="InterPro" id="IPR000160">
    <property type="entry name" value="GGDEF_dom"/>
</dbReference>